<dbReference type="Proteomes" id="UP000326877">
    <property type="component" value="Unassembled WGS sequence"/>
</dbReference>
<gene>
    <name evidence="1" type="ORF">BDV23DRAFT_81960</name>
</gene>
<dbReference type="OrthoDB" id="414175at2759"/>
<organism evidence="1">
    <name type="scientific">Petromyces alliaceus</name>
    <name type="common">Aspergillus alliaceus</name>
    <dbReference type="NCBI Taxonomy" id="209559"/>
    <lineage>
        <taxon>Eukaryota</taxon>
        <taxon>Fungi</taxon>
        <taxon>Dikarya</taxon>
        <taxon>Ascomycota</taxon>
        <taxon>Pezizomycotina</taxon>
        <taxon>Eurotiomycetes</taxon>
        <taxon>Eurotiomycetidae</taxon>
        <taxon>Eurotiales</taxon>
        <taxon>Aspergillaceae</taxon>
        <taxon>Aspergillus</taxon>
        <taxon>Aspergillus subgen. Circumdati</taxon>
    </lineage>
</organism>
<dbReference type="AlphaFoldDB" id="A0A5N7CNS9"/>
<reference evidence="1" key="1">
    <citation type="submission" date="2019-04" db="EMBL/GenBank/DDBJ databases">
        <title>Friends and foes A comparative genomics studyof 23 Aspergillus species from section Flavi.</title>
        <authorList>
            <consortium name="DOE Joint Genome Institute"/>
            <person name="Kjaerbolling I."/>
            <person name="Vesth T."/>
            <person name="Frisvad J.C."/>
            <person name="Nybo J.L."/>
            <person name="Theobald S."/>
            <person name="Kildgaard S."/>
            <person name="Isbrandt T."/>
            <person name="Kuo A."/>
            <person name="Sato A."/>
            <person name="Lyhne E.K."/>
            <person name="Kogle M.E."/>
            <person name="Wiebenga A."/>
            <person name="Kun R.S."/>
            <person name="Lubbers R.J."/>
            <person name="Makela M.R."/>
            <person name="Barry K."/>
            <person name="Chovatia M."/>
            <person name="Clum A."/>
            <person name="Daum C."/>
            <person name="Haridas S."/>
            <person name="He G."/>
            <person name="LaButti K."/>
            <person name="Lipzen A."/>
            <person name="Mondo S."/>
            <person name="Riley R."/>
            <person name="Salamov A."/>
            <person name="Simmons B.A."/>
            <person name="Magnuson J.K."/>
            <person name="Henrissat B."/>
            <person name="Mortensen U.H."/>
            <person name="Larsen T.O."/>
            <person name="Devries R.P."/>
            <person name="Grigoriev I.V."/>
            <person name="Machida M."/>
            <person name="Baker S.E."/>
            <person name="Andersen M.R."/>
        </authorList>
    </citation>
    <scope>NUCLEOTIDE SEQUENCE [LARGE SCALE GENOMIC DNA]</scope>
    <source>
        <strain evidence="1">IBT 14317</strain>
    </source>
</reference>
<protein>
    <submittedName>
        <fullName evidence="1">Uncharacterized protein</fullName>
    </submittedName>
</protein>
<proteinExistence type="predicted"/>
<name>A0A5N7CNS9_PETAA</name>
<sequence length="73" mass="8247">MGHKCPATVRQPPLGLWKNDHKYLLTHQDCCGETAKISLYKKACFRFCSPYGNQTNVTQCHGEPRRSAGDRVP</sequence>
<dbReference type="EMBL" id="ML735217">
    <property type="protein sequence ID" value="KAE8395856.1"/>
    <property type="molecule type" value="Genomic_DNA"/>
</dbReference>
<accession>A0A5N7CNS9</accession>
<evidence type="ECO:0000313" key="1">
    <source>
        <dbReference type="EMBL" id="KAE8395856.1"/>
    </source>
</evidence>